<evidence type="ECO:0000313" key="2">
    <source>
        <dbReference type="EMBL" id="EDM64410.1"/>
    </source>
</evidence>
<evidence type="ECO:0000256" key="1">
    <source>
        <dbReference type="SAM" id="Phobius"/>
    </source>
</evidence>
<accession>A6BD93</accession>
<keyword evidence="1" id="KW-0472">Membrane</keyword>
<gene>
    <name evidence="2" type="ORF">DORLON_00256</name>
</gene>
<reference evidence="2 3" key="1">
    <citation type="submission" date="2007-03" db="EMBL/GenBank/DDBJ databases">
        <authorList>
            <person name="Fulton L."/>
            <person name="Clifton S."/>
            <person name="Fulton B."/>
            <person name="Xu J."/>
            <person name="Minx P."/>
            <person name="Pepin K.H."/>
            <person name="Johnson M."/>
            <person name="Thiruvilangam P."/>
            <person name="Bhonagiri V."/>
            <person name="Nash W.E."/>
            <person name="Mardis E.R."/>
            <person name="Wilson R.K."/>
        </authorList>
    </citation>
    <scope>NUCLEOTIDE SEQUENCE [LARGE SCALE GENOMIC DNA]</scope>
    <source>
        <strain evidence="2 3">DSM 13814</strain>
    </source>
</reference>
<evidence type="ECO:0000313" key="3">
    <source>
        <dbReference type="Proteomes" id="UP000004016"/>
    </source>
</evidence>
<dbReference type="EMBL" id="AAXB02000001">
    <property type="protein sequence ID" value="EDM64410.1"/>
    <property type="molecule type" value="Genomic_DNA"/>
</dbReference>
<proteinExistence type="predicted"/>
<organism evidence="2 3">
    <name type="scientific">Dorea longicatena DSM 13814</name>
    <dbReference type="NCBI Taxonomy" id="411462"/>
    <lineage>
        <taxon>Bacteria</taxon>
        <taxon>Bacillati</taxon>
        <taxon>Bacillota</taxon>
        <taxon>Clostridia</taxon>
        <taxon>Lachnospirales</taxon>
        <taxon>Lachnospiraceae</taxon>
        <taxon>Dorea</taxon>
    </lineage>
</organism>
<comment type="caution">
    <text evidence="2">The sequence shown here is derived from an EMBL/GenBank/DDBJ whole genome shotgun (WGS) entry which is preliminary data.</text>
</comment>
<protein>
    <submittedName>
        <fullName evidence="2">Uncharacterized protein</fullName>
    </submittedName>
</protein>
<keyword evidence="1" id="KW-1133">Transmembrane helix</keyword>
<feature type="transmembrane region" description="Helical" evidence="1">
    <location>
        <begin position="6"/>
        <end position="29"/>
    </location>
</feature>
<keyword evidence="1" id="KW-0812">Transmembrane</keyword>
<dbReference type="Proteomes" id="UP000004016">
    <property type="component" value="Unassembled WGS sequence"/>
</dbReference>
<dbReference type="AlphaFoldDB" id="A6BD93"/>
<dbReference type="HOGENOM" id="CLU_3006901_0_0_9"/>
<sequence>MAVLRLFHVIFVFLYYMNIVFFLFLYVLYDITELPFVNQILDLLYFILRIHCNGIT</sequence>
<name>A6BD93_9FIRM</name>
<reference evidence="2 3" key="2">
    <citation type="submission" date="2007-04" db="EMBL/GenBank/DDBJ databases">
        <title>Draft genome sequence of Dorea longicatena (DSM 13814).</title>
        <authorList>
            <person name="Sudarsanam P."/>
            <person name="Ley R."/>
            <person name="Guruge J."/>
            <person name="Turnbaugh P.J."/>
            <person name="Mahowald M."/>
            <person name="Liep D."/>
            <person name="Gordon J."/>
        </authorList>
    </citation>
    <scope>NUCLEOTIDE SEQUENCE [LARGE SCALE GENOMIC DNA]</scope>
    <source>
        <strain evidence="2 3">DSM 13814</strain>
    </source>
</reference>